<proteinExistence type="predicted"/>
<evidence type="ECO:0000313" key="2">
    <source>
        <dbReference type="EMBL" id="CDO08064.1"/>
    </source>
</evidence>
<evidence type="ECO:0008006" key="4">
    <source>
        <dbReference type="Google" id="ProtNLM"/>
    </source>
</evidence>
<feature type="region of interest" description="Disordered" evidence="1">
    <location>
        <begin position="250"/>
        <end position="273"/>
    </location>
</feature>
<gene>
    <name evidence="2" type="ORF">BN977_02883</name>
</gene>
<keyword evidence="3" id="KW-1185">Reference proteome</keyword>
<dbReference type="eggNOG" id="ENOG50332IR">
    <property type="taxonomic scope" value="Bacteria"/>
</dbReference>
<dbReference type="OrthoDB" id="3403133at2"/>
<protein>
    <recommendedName>
        <fullName evidence="4">TnsA-like heteromeric transposase endonuclease subunit</fullName>
    </recommendedName>
</protein>
<organism evidence="2 3">
    <name type="scientific">Mycolicibacterium cosmeticum</name>
    <dbReference type="NCBI Taxonomy" id="258533"/>
    <lineage>
        <taxon>Bacteria</taxon>
        <taxon>Bacillati</taxon>
        <taxon>Actinomycetota</taxon>
        <taxon>Actinomycetes</taxon>
        <taxon>Mycobacteriales</taxon>
        <taxon>Mycobacteriaceae</taxon>
        <taxon>Mycolicibacterium</taxon>
    </lineage>
</organism>
<reference evidence="2" key="2">
    <citation type="submission" date="2014-03" db="EMBL/GenBank/DDBJ databases">
        <authorList>
            <person name="Urmite Genomes"/>
        </authorList>
    </citation>
    <scope>NUCLEOTIDE SEQUENCE</scope>
    <source>
        <strain evidence="2">DSM 44829</strain>
    </source>
</reference>
<evidence type="ECO:0000313" key="3">
    <source>
        <dbReference type="Proteomes" id="UP000028870"/>
    </source>
</evidence>
<sequence>MRTLGDGDGPAPDVSDVRIHLRVKGQETPLAIPIGDIEPEAVNGAPPWRSSRWFFGHEYHSGAYYSATTSTQVIYETRLQLRRLILADFDPSVTFVVAQPFQLHAMVDGAHRRYVPDYFLTTTNGPVVLDVAPSDRRSTPRSRDTYSWMRKALATRQWTLNVVSEPPPTFFHNVHMLAGYRRCPLTLRTALQQLRSLNLIGMTVGEALARVTGERSTAYAALMHLLWTHHVSVDLNARIRDDTTLGAANRCDDDRPSESATNLRRNPKGNTHE</sequence>
<dbReference type="AlphaFoldDB" id="W9AQQ2"/>
<reference evidence="2" key="1">
    <citation type="submission" date="2014-03" db="EMBL/GenBank/DDBJ databases">
        <title>Draft Genome Sequence of Mycobacterium cosmeticum DSM 44829.</title>
        <authorList>
            <person name="Croce O."/>
            <person name="Robert C."/>
            <person name="Raoult D."/>
            <person name="Drancourt M."/>
        </authorList>
    </citation>
    <scope>NUCLEOTIDE SEQUENCE [LARGE SCALE GENOMIC DNA]</scope>
    <source>
        <strain evidence="2">DSM 44829</strain>
    </source>
</reference>
<dbReference type="EMBL" id="CCBB010000001">
    <property type="protein sequence ID" value="CDO08064.1"/>
    <property type="molecule type" value="Genomic_DNA"/>
</dbReference>
<dbReference type="Proteomes" id="UP000028870">
    <property type="component" value="Unassembled WGS sequence"/>
</dbReference>
<dbReference type="NCBIfam" id="NF033179">
    <property type="entry name" value="TnsA_like_Actin"/>
    <property type="match status" value="1"/>
</dbReference>
<dbReference type="InterPro" id="IPR048000">
    <property type="entry name" value="TnsA-like"/>
</dbReference>
<accession>W9AQQ2</accession>
<evidence type="ECO:0000256" key="1">
    <source>
        <dbReference type="SAM" id="MobiDB-lite"/>
    </source>
</evidence>
<name>W9AQQ2_MYCCO</name>
<dbReference type="STRING" id="258533.BN977_02883"/>
<comment type="caution">
    <text evidence="2">The sequence shown here is derived from an EMBL/GenBank/DDBJ whole genome shotgun (WGS) entry which is preliminary data.</text>
</comment>